<protein>
    <submittedName>
        <fullName evidence="5">Arylsulfatase</fullName>
        <ecNumber evidence="5">3.1.6.1</ecNumber>
    </submittedName>
</protein>
<evidence type="ECO:0000256" key="2">
    <source>
        <dbReference type="ARBA" id="ARBA00022801"/>
    </source>
</evidence>
<dbReference type="InterPro" id="IPR050738">
    <property type="entry name" value="Sulfatase"/>
</dbReference>
<dbReference type="Proteomes" id="UP000318995">
    <property type="component" value="Unassembled WGS sequence"/>
</dbReference>
<dbReference type="GO" id="GO:0004065">
    <property type="term" value="F:arylsulfatase activity"/>
    <property type="evidence" value="ECO:0007669"/>
    <property type="project" value="UniProtKB-EC"/>
</dbReference>
<keyword evidence="6" id="KW-1185">Reference proteome</keyword>
<feature type="signal peptide" evidence="3">
    <location>
        <begin position="1"/>
        <end position="24"/>
    </location>
</feature>
<gene>
    <name evidence="5" type="primary">atsA_15</name>
    <name evidence="5" type="ORF">Pla111_32780</name>
</gene>
<proteinExistence type="inferred from homology"/>
<dbReference type="CDD" id="cd16143">
    <property type="entry name" value="ARS_like"/>
    <property type="match status" value="1"/>
</dbReference>
<name>A0A5C5VRA3_9BACT</name>
<evidence type="ECO:0000256" key="3">
    <source>
        <dbReference type="SAM" id="SignalP"/>
    </source>
</evidence>
<dbReference type="InterPro" id="IPR000917">
    <property type="entry name" value="Sulfatase_N"/>
</dbReference>
<dbReference type="OrthoDB" id="9783154at2"/>
<keyword evidence="3" id="KW-0732">Signal</keyword>
<dbReference type="Pfam" id="PF00884">
    <property type="entry name" value="Sulfatase"/>
    <property type="match status" value="1"/>
</dbReference>
<evidence type="ECO:0000259" key="4">
    <source>
        <dbReference type="Pfam" id="PF00884"/>
    </source>
</evidence>
<evidence type="ECO:0000313" key="6">
    <source>
        <dbReference type="Proteomes" id="UP000318995"/>
    </source>
</evidence>
<dbReference type="InterPro" id="IPR017850">
    <property type="entry name" value="Alkaline_phosphatase_core_sf"/>
</dbReference>
<keyword evidence="2 5" id="KW-0378">Hydrolase</keyword>
<dbReference type="EC" id="3.1.6.1" evidence="5"/>
<organism evidence="5 6">
    <name type="scientific">Botrimarina hoheduenensis</name>
    <dbReference type="NCBI Taxonomy" id="2528000"/>
    <lineage>
        <taxon>Bacteria</taxon>
        <taxon>Pseudomonadati</taxon>
        <taxon>Planctomycetota</taxon>
        <taxon>Planctomycetia</taxon>
        <taxon>Pirellulales</taxon>
        <taxon>Lacipirellulaceae</taxon>
        <taxon>Botrimarina</taxon>
    </lineage>
</organism>
<dbReference type="EMBL" id="SJPH01000011">
    <property type="protein sequence ID" value="TWT40633.1"/>
    <property type="molecule type" value="Genomic_DNA"/>
</dbReference>
<feature type="domain" description="Sulfatase N-terminal" evidence="4">
    <location>
        <begin position="30"/>
        <end position="399"/>
    </location>
</feature>
<evidence type="ECO:0000313" key="5">
    <source>
        <dbReference type="EMBL" id="TWT40633.1"/>
    </source>
</evidence>
<dbReference type="Gene3D" id="3.40.720.10">
    <property type="entry name" value="Alkaline Phosphatase, subunit A"/>
    <property type="match status" value="1"/>
</dbReference>
<sequence length="512" mass="55933" precursor="true">MRRPDRLLCLALSLAFLAFSSAGAAEPAMNIVLVMADDVGLGDIGLYHKERTGTEPLAPTPHLDALARAGMRFSDAHSTTALCSPTRYSVMSGNLTYRCYAPWGVWGSFRPTPFKATDATVGRVGQGAGMTTAFLGKWHLGGDYLQKDGKAVYRGADRGDEPLPVDATRCVGGGPRSVGFDYSYTLPCGIQGPLYVAYENGRWSPFADDSELIHYDKQSASDPLFVSDKGPGVGDSAWDTRRIGPLLSSKAVDFMRESTDAGRPFLLYYCSPMVHVPHAPPEEFDGRPVRGQTPSRHLDMMIDLDQQVGRMVAELKRSGQFDNTLFVFTSDNGGLLDGRAKKRGHDSSNGLRGSKNLPYEGGHRVPLFVVWPGRVEAGSTCDRPVAAHDLVATFAAATGQTLGEEQAMDSLNLLPLLLGEGDPTERRPDFLLQGGSHHEVIYRSGSWKLIIQSNYKADRWEPIALFDLEANPTEHEAENLIDRPEHASQVDKMFSRYRELRESGARTAPLGA</sequence>
<dbReference type="RefSeq" id="WP_146575471.1">
    <property type="nucleotide sequence ID" value="NZ_SJPH01000011.1"/>
</dbReference>
<reference evidence="5 6" key="1">
    <citation type="submission" date="2019-02" db="EMBL/GenBank/DDBJ databases">
        <title>Deep-cultivation of Planctomycetes and their phenomic and genomic characterization uncovers novel biology.</title>
        <authorList>
            <person name="Wiegand S."/>
            <person name="Jogler M."/>
            <person name="Boedeker C."/>
            <person name="Pinto D."/>
            <person name="Vollmers J."/>
            <person name="Rivas-Marin E."/>
            <person name="Kohn T."/>
            <person name="Peeters S.H."/>
            <person name="Heuer A."/>
            <person name="Rast P."/>
            <person name="Oberbeckmann S."/>
            <person name="Bunk B."/>
            <person name="Jeske O."/>
            <person name="Meyerdierks A."/>
            <person name="Storesund J.E."/>
            <person name="Kallscheuer N."/>
            <person name="Luecker S."/>
            <person name="Lage O.M."/>
            <person name="Pohl T."/>
            <person name="Merkel B.J."/>
            <person name="Hornburger P."/>
            <person name="Mueller R.-W."/>
            <person name="Bruemmer F."/>
            <person name="Labrenz M."/>
            <person name="Spormann A.M."/>
            <person name="Op Den Camp H."/>
            <person name="Overmann J."/>
            <person name="Amann R."/>
            <person name="Jetten M.S.M."/>
            <person name="Mascher T."/>
            <person name="Medema M.H."/>
            <person name="Devos D.P."/>
            <person name="Kaster A.-K."/>
            <person name="Ovreas L."/>
            <person name="Rohde M."/>
            <person name="Galperin M.Y."/>
            <person name="Jogler C."/>
        </authorList>
    </citation>
    <scope>NUCLEOTIDE SEQUENCE [LARGE SCALE GENOMIC DNA]</scope>
    <source>
        <strain evidence="5 6">Pla111</strain>
    </source>
</reference>
<accession>A0A5C5VRA3</accession>
<feature type="chain" id="PRO_5022996664" evidence="3">
    <location>
        <begin position="25"/>
        <end position="512"/>
    </location>
</feature>
<dbReference type="PANTHER" id="PTHR42693">
    <property type="entry name" value="ARYLSULFATASE FAMILY MEMBER"/>
    <property type="match status" value="1"/>
</dbReference>
<dbReference type="PANTHER" id="PTHR42693:SF53">
    <property type="entry name" value="ENDO-4-O-SULFATASE"/>
    <property type="match status" value="1"/>
</dbReference>
<evidence type="ECO:0000256" key="1">
    <source>
        <dbReference type="ARBA" id="ARBA00008779"/>
    </source>
</evidence>
<comment type="similarity">
    <text evidence="1">Belongs to the sulfatase family.</text>
</comment>
<comment type="caution">
    <text evidence="5">The sequence shown here is derived from an EMBL/GenBank/DDBJ whole genome shotgun (WGS) entry which is preliminary data.</text>
</comment>
<dbReference type="AlphaFoldDB" id="A0A5C5VRA3"/>
<dbReference type="SUPFAM" id="SSF53649">
    <property type="entry name" value="Alkaline phosphatase-like"/>
    <property type="match status" value="1"/>
</dbReference>